<dbReference type="Proteomes" id="UP000025748">
    <property type="component" value="Unassembled WGS sequence"/>
</dbReference>
<dbReference type="PANTHER" id="PTHR30535">
    <property type="entry name" value="VITAMIN B12-BINDING PROTEIN"/>
    <property type="match status" value="1"/>
</dbReference>
<proteinExistence type="predicted"/>
<dbReference type="Gene3D" id="3.40.50.1980">
    <property type="entry name" value="Nitrogenase molybdenum iron protein domain"/>
    <property type="match status" value="2"/>
</dbReference>
<dbReference type="SUPFAM" id="SSF53807">
    <property type="entry name" value="Helical backbone' metal receptor"/>
    <property type="match status" value="1"/>
</dbReference>
<dbReference type="PROSITE" id="PS50983">
    <property type="entry name" value="FE_B12_PBP"/>
    <property type="match status" value="1"/>
</dbReference>
<sequence length="293" mass="31032">MSLLRTLLLVAWALAGLPAGAQPIALTDDAGRAVSLPGPARRAIALTPHATELAYAAGAGAYLAGAARGSDYPPAARELPSVGDAFQPDLERLLGLAPDLLIAWQPSATGTLAGLPAKWGIPIYYSDPRKLDDIPAAIEQFGRLFGTEAVARDEARRLRARLQELRRRYAHVRPVRVFVQAGVQPLYTISDNSIIGDALRLCGAVNVFGASQLLASQVSIEGVLAAAPEAVVAGVSSAREAETLQHDWRATGLPAARAGHVYAVDADTLYRPGPRLIESAATLCEQIDRARRQ</sequence>
<feature type="chain" id="PRO_5046460961" evidence="1">
    <location>
        <begin position="22"/>
        <end position="293"/>
    </location>
</feature>
<keyword evidence="4" id="KW-1185">Reference proteome</keyword>
<reference evidence="3 4" key="1">
    <citation type="submission" date="2014-03" db="EMBL/GenBank/DDBJ databases">
        <title>Genome sequence of Bordetella hinzii.</title>
        <authorList>
            <person name="Register K."/>
            <person name="Harvill E."/>
            <person name="Goodfield L.L."/>
            <person name="Ivanov Y.V."/>
            <person name="Meyer J.A."/>
            <person name="Muse S.J."/>
            <person name="Jacobs N."/>
            <person name="Bendor L."/>
            <person name="Smallridge W.E."/>
            <person name="Brinkac L.M."/>
            <person name="Sanka R."/>
            <person name="Kim M."/>
            <person name="Losada L."/>
        </authorList>
    </citation>
    <scope>NUCLEOTIDE SEQUENCE [LARGE SCALE GENOMIC DNA]</scope>
    <source>
        <strain evidence="3 4">OH87 BAL007II</strain>
    </source>
</reference>
<dbReference type="InterPro" id="IPR002491">
    <property type="entry name" value="ABC_transptr_periplasmic_BD"/>
</dbReference>
<dbReference type="GeneID" id="92995628"/>
<evidence type="ECO:0000259" key="2">
    <source>
        <dbReference type="PROSITE" id="PS50983"/>
    </source>
</evidence>
<feature type="domain" description="Fe/B12 periplasmic-binding" evidence="2">
    <location>
        <begin position="42"/>
        <end position="293"/>
    </location>
</feature>
<evidence type="ECO:0000313" key="4">
    <source>
        <dbReference type="Proteomes" id="UP000025748"/>
    </source>
</evidence>
<dbReference type="InterPro" id="IPR050902">
    <property type="entry name" value="ABC_Transporter_SBP"/>
</dbReference>
<gene>
    <name evidence="3" type="ORF">L544_4198</name>
</gene>
<comment type="caution">
    <text evidence="3">The sequence shown here is derived from an EMBL/GenBank/DDBJ whole genome shotgun (WGS) entry which is preliminary data.</text>
</comment>
<accession>A0ABR4QXM0</accession>
<evidence type="ECO:0000313" key="3">
    <source>
        <dbReference type="EMBL" id="KCB22898.1"/>
    </source>
</evidence>
<dbReference type="PANTHER" id="PTHR30535:SF34">
    <property type="entry name" value="MOLYBDATE-BINDING PROTEIN MOLA"/>
    <property type="match status" value="1"/>
</dbReference>
<name>A0ABR4QXM0_9BORD</name>
<protein>
    <submittedName>
        <fullName evidence="3">Oligopeptide ABC transporter, oligopeptide-binding protein</fullName>
    </submittedName>
</protein>
<keyword evidence="1" id="KW-0732">Signal</keyword>
<dbReference type="EMBL" id="JHEM01000022">
    <property type="protein sequence ID" value="KCB22898.1"/>
    <property type="molecule type" value="Genomic_DNA"/>
</dbReference>
<feature type="signal peptide" evidence="1">
    <location>
        <begin position="1"/>
        <end position="21"/>
    </location>
</feature>
<evidence type="ECO:0000256" key="1">
    <source>
        <dbReference type="SAM" id="SignalP"/>
    </source>
</evidence>
<organism evidence="3 4">
    <name type="scientific">Bordetella hinzii OH87 BAL007II</name>
    <dbReference type="NCBI Taxonomy" id="1331262"/>
    <lineage>
        <taxon>Bacteria</taxon>
        <taxon>Pseudomonadati</taxon>
        <taxon>Pseudomonadota</taxon>
        <taxon>Betaproteobacteria</taxon>
        <taxon>Burkholderiales</taxon>
        <taxon>Alcaligenaceae</taxon>
        <taxon>Bordetella</taxon>
    </lineage>
</organism>
<dbReference type="Pfam" id="PF01497">
    <property type="entry name" value="Peripla_BP_2"/>
    <property type="match status" value="1"/>
</dbReference>
<dbReference type="RefSeq" id="WP_029580081.1">
    <property type="nucleotide sequence ID" value="NZ_JHEM01000022.1"/>
</dbReference>